<evidence type="ECO:0000313" key="8">
    <source>
        <dbReference type="EMBL" id="BCN31459.1"/>
    </source>
</evidence>
<reference evidence="8 9" key="1">
    <citation type="submission" date="2020-11" db="EMBL/GenBank/DDBJ databases">
        <title>Draft genome sequencing of a Lachnospiraceae strain isolated from anoxic soil subjected to BSD treatment.</title>
        <authorList>
            <person name="Uek A."/>
            <person name="Tonouchi A."/>
        </authorList>
    </citation>
    <scope>NUCLEOTIDE SEQUENCE [LARGE SCALE GENOMIC DNA]</scope>
    <source>
        <strain evidence="8 9">TB5</strain>
    </source>
</reference>
<feature type="transmembrane region" description="Helical" evidence="7">
    <location>
        <begin position="176"/>
        <end position="195"/>
    </location>
</feature>
<dbReference type="AlphaFoldDB" id="A0A7R7IDV2"/>
<keyword evidence="2" id="KW-0813">Transport</keyword>
<evidence type="ECO:0000256" key="3">
    <source>
        <dbReference type="ARBA" id="ARBA00022475"/>
    </source>
</evidence>
<keyword evidence="5 7" id="KW-1133">Transmembrane helix</keyword>
<dbReference type="GO" id="GO:0015297">
    <property type="term" value="F:antiporter activity"/>
    <property type="evidence" value="ECO:0007669"/>
    <property type="project" value="InterPro"/>
</dbReference>
<feature type="transmembrane region" description="Helical" evidence="7">
    <location>
        <begin position="358"/>
        <end position="382"/>
    </location>
</feature>
<keyword evidence="6 7" id="KW-0472">Membrane</keyword>
<feature type="transmembrane region" description="Helical" evidence="7">
    <location>
        <begin position="144"/>
        <end position="164"/>
    </location>
</feature>
<dbReference type="GO" id="GO:0005886">
    <property type="term" value="C:plasma membrane"/>
    <property type="evidence" value="ECO:0007669"/>
    <property type="project" value="UniProtKB-SubCell"/>
</dbReference>
<dbReference type="Proteomes" id="UP000595897">
    <property type="component" value="Chromosome"/>
</dbReference>
<keyword evidence="4 7" id="KW-0812">Transmembrane</keyword>
<organism evidence="8 9">
    <name type="scientific">Anaeromicropila herbilytica</name>
    <dbReference type="NCBI Taxonomy" id="2785025"/>
    <lineage>
        <taxon>Bacteria</taxon>
        <taxon>Bacillati</taxon>
        <taxon>Bacillota</taxon>
        <taxon>Clostridia</taxon>
        <taxon>Lachnospirales</taxon>
        <taxon>Lachnospiraceae</taxon>
        <taxon>Anaeromicropila</taxon>
    </lineage>
</organism>
<dbReference type="RefSeq" id="WP_271712576.1">
    <property type="nucleotide sequence ID" value="NZ_AP024169.1"/>
</dbReference>
<dbReference type="KEGG" id="ahb:bsdtb5_27540"/>
<dbReference type="InterPro" id="IPR002528">
    <property type="entry name" value="MATE_fam"/>
</dbReference>
<dbReference type="CDD" id="cd13134">
    <property type="entry name" value="MATE_like_8"/>
    <property type="match status" value="1"/>
</dbReference>
<feature type="transmembrane region" description="Helical" evidence="7">
    <location>
        <begin position="104"/>
        <end position="124"/>
    </location>
</feature>
<dbReference type="InterPro" id="IPR047135">
    <property type="entry name" value="YsiQ"/>
</dbReference>
<dbReference type="PIRSF" id="PIRSF006603">
    <property type="entry name" value="DinF"/>
    <property type="match status" value="1"/>
</dbReference>
<evidence type="ECO:0000256" key="7">
    <source>
        <dbReference type="SAM" id="Phobius"/>
    </source>
</evidence>
<evidence type="ECO:0000256" key="4">
    <source>
        <dbReference type="ARBA" id="ARBA00022692"/>
    </source>
</evidence>
<dbReference type="GO" id="GO:0042910">
    <property type="term" value="F:xenobiotic transmembrane transporter activity"/>
    <property type="evidence" value="ECO:0007669"/>
    <property type="project" value="InterPro"/>
</dbReference>
<keyword evidence="3" id="KW-1003">Cell membrane</keyword>
<dbReference type="PANTHER" id="PTHR42925:SF2">
    <property type="entry name" value="NA+ DRIVEN MULTIDRUG EFFLUX PUMP"/>
    <property type="match status" value="1"/>
</dbReference>
<evidence type="ECO:0000256" key="5">
    <source>
        <dbReference type="ARBA" id="ARBA00022989"/>
    </source>
</evidence>
<name>A0A7R7IDV2_9FIRM</name>
<feature type="transmembrane region" description="Helical" evidence="7">
    <location>
        <begin position="69"/>
        <end position="92"/>
    </location>
</feature>
<evidence type="ECO:0000256" key="2">
    <source>
        <dbReference type="ARBA" id="ARBA00022448"/>
    </source>
</evidence>
<evidence type="ECO:0000256" key="1">
    <source>
        <dbReference type="ARBA" id="ARBA00004651"/>
    </source>
</evidence>
<dbReference type="PANTHER" id="PTHR42925">
    <property type="entry name" value="MULTIDRUG AND TOXIN EFFLUX PROTEIN MATE FAMILY"/>
    <property type="match status" value="1"/>
</dbReference>
<dbReference type="Pfam" id="PF01554">
    <property type="entry name" value="MatE"/>
    <property type="match status" value="2"/>
</dbReference>
<feature type="transmembrane region" description="Helical" evidence="7">
    <location>
        <begin position="333"/>
        <end position="352"/>
    </location>
</feature>
<protein>
    <submittedName>
        <fullName evidence="8">MATE family efflux transporter</fullName>
    </submittedName>
</protein>
<keyword evidence="9" id="KW-1185">Reference proteome</keyword>
<feature type="transmembrane region" description="Helical" evidence="7">
    <location>
        <begin position="403"/>
        <end position="425"/>
    </location>
</feature>
<feature type="transmembrane region" description="Helical" evidence="7">
    <location>
        <begin position="207"/>
        <end position="230"/>
    </location>
</feature>
<gene>
    <name evidence="8" type="ORF">bsdtb5_27540</name>
</gene>
<comment type="subcellular location">
    <subcellularLocation>
        <location evidence="1">Cell membrane</location>
        <topology evidence="1">Multi-pass membrane protein</topology>
    </subcellularLocation>
</comment>
<proteinExistence type="predicted"/>
<sequence length="465" mass="51191">MIKLLHRFREINRFSDIRKDKSFVSKSLAITVPVAMQGLLNNGLNLIDTLMVGRLGETSIAAVGLANKVYFVFALLLFGIVSGSGVLTAQYFGKRDTKNIRRVLGMALLLGVSASILFLIPALICPELIMAIFSTDKDVIRIGASYLCVICFSYPLTAITQSFVSSLRGVNQVKAPVVIGVVSMVTNIVLNYILIYGKFGAPELGVVGSATATLTARILECLTLLIIVYSRKGPVAAKIKELVDLPIAFVKHYFSTVTPVIANEFMWGLGVTMYSLVYGRMGEKAVAAITITQTVEQVLVVVFQSISAATAVILGNELGANHLKKAEGYAKNFIFLQFVFTFVVAILCYIIRWPIISIFNVDVTVAVFISKCFIAFILFMPFKMFNYVNIVGILRSGGDTKAALFLDCTGVWLIGIPMAVLGGLVFQFPIYIVYGMVMTEEVYKFFLGIIRYRKKIWLKNIVQSQ</sequence>
<evidence type="ECO:0000313" key="9">
    <source>
        <dbReference type="Proteomes" id="UP000595897"/>
    </source>
</evidence>
<dbReference type="NCBIfam" id="TIGR00797">
    <property type="entry name" value="matE"/>
    <property type="match status" value="1"/>
</dbReference>
<dbReference type="EMBL" id="AP024169">
    <property type="protein sequence ID" value="BCN31459.1"/>
    <property type="molecule type" value="Genomic_DNA"/>
</dbReference>
<accession>A0A7R7IDV2</accession>
<evidence type="ECO:0000256" key="6">
    <source>
        <dbReference type="ARBA" id="ARBA00023136"/>
    </source>
</evidence>
<dbReference type="InterPro" id="IPR048279">
    <property type="entry name" value="MdtK-like"/>
</dbReference>